<organism evidence="1 2">
    <name type="scientific">Cylicocyclus nassatus</name>
    <name type="common">Nematode worm</name>
    <dbReference type="NCBI Taxonomy" id="53992"/>
    <lineage>
        <taxon>Eukaryota</taxon>
        <taxon>Metazoa</taxon>
        <taxon>Ecdysozoa</taxon>
        <taxon>Nematoda</taxon>
        <taxon>Chromadorea</taxon>
        <taxon>Rhabditida</taxon>
        <taxon>Rhabditina</taxon>
        <taxon>Rhabditomorpha</taxon>
        <taxon>Strongyloidea</taxon>
        <taxon>Strongylidae</taxon>
        <taxon>Cylicocyclus</taxon>
    </lineage>
</organism>
<name>A0AA36HH59_CYLNA</name>
<sequence length="234" mass="26433">MILSSRSQASAMEEISLYTEQCDKTLTHMQKWYRHRLLFETGLREIACKVDENKEDSEGSGVASGDENADVDVDQKSSVSADFDHLAFVAEKDYSLTDSFVDSVITLQRAEESLLSQISFERNDGEVRPSSYPSSLSVDVVMAIVWSLSRRHLSKPEFLHEVLHTLCDLEPLSWYAVAVEERKKPFEESSLSGRCMAMYLRAVAYKVRCECEHVRCMVLEYLGAVYNEPAHGGA</sequence>
<evidence type="ECO:0000313" key="2">
    <source>
        <dbReference type="Proteomes" id="UP001176961"/>
    </source>
</evidence>
<evidence type="ECO:0000313" key="1">
    <source>
        <dbReference type="EMBL" id="CAJ0610316.1"/>
    </source>
</evidence>
<dbReference type="EMBL" id="CATQJL010000326">
    <property type="protein sequence ID" value="CAJ0610316.1"/>
    <property type="molecule type" value="Genomic_DNA"/>
</dbReference>
<accession>A0AA36HH59</accession>
<keyword evidence="2" id="KW-1185">Reference proteome</keyword>
<gene>
    <name evidence="1" type="ORF">CYNAS_LOCUS22299</name>
</gene>
<proteinExistence type="predicted"/>
<dbReference type="Proteomes" id="UP001176961">
    <property type="component" value="Unassembled WGS sequence"/>
</dbReference>
<protein>
    <submittedName>
        <fullName evidence="1">Uncharacterized protein</fullName>
    </submittedName>
</protein>
<dbReference type="AlphaFoldDB" id="A0AA36HH59"/>
<comment type="caution">
    <text evidence="1">The sequence shown here is derived from an EMBL/GenBank/DDBJ whole genome shotgun (WGS) entry which is preliminary data.</text>
</comment>
<reference evidence="1" key="1">
    <citation type="submission" date="2023-07" db="EMBL/GenBank/DDBJ databases">
        <authorList>
            <consortium name="CYATHOMIX"/>
        </authorList>
    </citation>
    <scope>NUCLEOTIDE SEQUENCE</scope>
    <source>
        <strain evidence="1">N/A</strain>
    </source>
</reference>